<sequence length="205" mass="22320">MITISRQRYREAVNRAQVLINEGFTVIDTETTGFRNGRVVEIAIAQSLDGVTKVLLDQRIKPSIPIETQASEVHGITDADVAQCPSLSQVWLDVLRATSGTNNLVVYNLPYDRTVLKNSMRDDGIKLAFCQSSSRPGKVWHTGALMVCAMQIYAQYYGEPKSNGGVKNKKLPAATGVAPHSAVGDCISTIELIKGIALESLPVFQ</sequence>
<organism evidence="5 6">
    <name type="scientific">Adonisia turfae CCMR0082</name>
    <dbReference type="NCBI Taxonomy" id="2304604"/>
    <lineage>
        <taxon>Bacteria</taxon>
        <taxon>Bacillati</taxon>
        <taxon>Cyanobacteriota</taxon>
        <taxon>Adonisia</taxon>
        <taxon>Adonisia turfae</taxon>
    </lineage>
</organism>
<dbReference type="PANTHER" id="PTHR30231:SF4">
    <property type="entry name" value="PROTEIN NEN2"/>
    <property type="match status" value="1"/>
</dbReference>
<dbReference type="Proteomes" id="UP000473574">
    <property type="component" value="Unassembled WGS sequence"/>
</dbReference>
<dbReference type="SUPFAM" id="SSF53098">
    <property type="entry name" value="Ribonuclease H-like"/>
    <property type="match status" value="1"/>
</dbReference>
<evidence type="ECO:0000259" key="4">
    <source>
        <dbReference type="SMART" id="SM00479"/>
    </source>
</evidence>
<gene>
    <name evidence="5" type="ORF">D0962_23035</name>
</gene>
<name>A0A6M0SAR5_9CYAN</name>
<evidence type="ECO:0000256" key="1">
    <source>
        <dbReference type="ARBA" id="ARBA00022722"/>
    </source>
</evidence>
<dbReference type="GO" id="GO:0003676">
    <property type="term" value="F:nucleic acid binding"/>
    <property type="evidence" value="ECO:0007669"/>
    <property type="project" value="InterPro"/>
</dbReference>
<protein>
    <submittedName>
        <fullName evidence="5">3'-5' exonuclease</fullName>
    </submittedName>
</protein>
<dbReference type="InterPro" id="IPR013520">
    <property type="entry name" value="Ribonucl_H"/>
</dbReference>
<dbReference type="AlphaFoldDB" id="A0A6M0SAR5"/>
<keyword evidence="3 5" id="KW-0269">Exonuclease</keyword>
<evidence type="ECO:0000256" key="2">
    <source>
        <dbReference type="ARBA" id="ARBA00022801"/>
    </source>
</evidence>
<evidence type="ECO:0000313" key="5">
    <source>
        <dbReference type="EMBL" id="NEZ65595.1"/>
    </source>
</evidence>
<keyword evidence="2" id="KW-0378">Hydrolase</keyword>
<dbReference type="CDD" id="cd06127">
    <property type="entry name" value="DEDDh"/>
    <property type="match status" value="1"/>
</dbReference>
<dbReference type="PANTHER" id="PTHR30231">
    <property type="entry name" value="DNA POLYMERASE III SUBUNIT EPSILON"/>
    <property type="match status" value="1"/>
</dbReference>
<comment type="caution">
    <text evidence="5">The sequence shown here is derived from an EMBL/GenBank/DDBJ whole genome shotgun (WGS) entry which is preliminary data.</text>
</comment>
<dbReference type="Pfam" id="PF00929">
    <property type="entry name" value="RNase_T"/>
    <property type="match status" value="1"/>
</dbReference>
<feature type="domain" description="Exonuclease" evidence="4">
    <location>
        <begin position="23"/>
        <end position="202"/>
    </location>
</feature>
<proteinExistence type="predicted"/>
<dbReference type="RefSeq" id="WP_163666809.1">
    <property type="nucleotide sequence ID" value="NZ_QZCE01000002.1"/>
</dbReference>
<accession>A0A6M0SAR5</accession>
<dbReference type="EMBL" id="QZCE01000002">
    <property type="protein sequence ID" value="NEZ65595.1"/>
    <property type="molecule type" value="Genomic_DNA"/>
</dbReference>
<evidence type="ECO:0000313" key="6">
    <source>
        <dbReference type="Proteomes" id="UP000473574"/>
    </source>
</evidence>
<dbReference type="SMART" id="SM00479">
    <property type="entry name" value="EXOIII"/>
    <property type="match status" value="1"/>
</dbReference>
<reference evidence="5 6" key="1">
    <citation type="journal article" date="2020" name="Microb. Ecol.">
        <title>Ecogenomics of the Marine Benthic Filamentous Cyanobacterium Adonisia.</title>
        <authorList>
            <person name="Walter J.M."/>
            <person name="Coutinho F.H."/>
            <person name="Leomil L."/>
            <person name="Hargreaves P.I."/>
            <person name="Campeao M.E."/>
            <person name="Vieira V.V."/>
            <person name="Silva B.S."/>
            <person name="Fistarol G.O."/>
            <person name="Salomon P.S."/>
            <person name="Sawabe T."/>
            <person name="Mino S."/>
            <person name="Hosokawa M."/>
            <person name="Miyashita H."/>
            <person name="Maruyama F."/>
            <person name="van Verk M.C."/>
            <person name="Dutilh B.E."/>
            <person name="Thompson C.C."/>
            <person name="Thompson F.L."/>
        </authorList>
    </citation>
    <scope>NUCLEOTIDE SEQUENCE [LARGE SCALE GENOMIC DNA]</scope>
    <source>
        <strain evidence="5 6">CCMR0082</strain>
    </source>
</reference>
<dbReference type="InterPro" id="IPR036397">
    <property type="entry name" value="RNaseH_sf"/>
</dbReference>
<dbReference type="GO" id="GO:0008408">
    <property type="term" value="F:3'-5' exonuclease activity"/>
    <property type="evidence" value="ECO:0007669"/>
    <property type="project" value="TreeGrafter"/>
</dbReference>
<evidence type="ECO:0000256" key="3">
    <source>
        <dbReference type="ARBA" id="ARBA00022839"/>
    </source>
</evidence>
<dbReference type="Gene3D" id="3.30.420.10">
    <property type="entry name" value="Ribonuclease H-like superfamily/Ribonuclease H"/>
    <property type="match status" value="1"/>
</dbReference>
<dbReference type="InterPro" id="IPR012337">
    <property type="entry name" value="RNaseH-like_sf"/>
</dbReference>
<keyword evidence="1" id="KW-0540">Nuclease</keyword>